<evidence type="ECO:0000256" key="2">
    <source>
        <dbReference type="ARBA" id="ARBA00022723"/>
    </source>
</evidence>
<keyword evidence="11" id="KW-1185">Reference proteome</keyword>
<dbReference type="GO" id="GO:0016567">
    <property type="term" value="P:protein ubiquitination"/>
    <property type="evidence" value="ECO:0007669"/>
    <property type="project" value="InterPro"/>
</dbReference>
<dbReference type="PROSITE" id="PS50089">
    <property type="entry name" value="ZF_RING_2"/>
    <property type="match status" value="1"/>
</dbReference>
<dbReference type="GO" id="GO:0008270">
    <property type="term" value="F:zinc ion binding"/>
    <property type="evidence" value="ECO:0007669"/>
    <property type="project" value="UniProtKB-KW"/>
</dbReference>
<feature type="domain" description="RING-type" evidence="9">
    <location>
        <begin position="1"/>
        <end position="159"/>
    </location>
</feature>
<keyword evidence="5" id="KW-0833">Ubl conjugation pathway</keyword>
<evidence type="ECO:0000256" key="6">
    <source>
        <dbReference type="ARBA" id="ARBA00022833"/>
    </source>
</evidence>
<evidence type="ECO:0008006" key="12">
    <source>
        <dbReference type="Google" id="ProtNLM"/>
    </source>
</evidence>
<dbReference type="InterPro" id="IPR031127">
    <property type="entry name" value="E3_UB_ligase_RBR"/>
</dbReference>
<dbReference type="Proteomes" id="UP001153069">
    <property type="component" value="Unassembled WGS sequence"/>
</dbReference>
<dbReference type="Gene3D" id="1.20.120.1750">
    <property type="match status" value="1"/>
</dbReference>
<dbReference type="PANTHER" id="PTHR11685">
    <property type="entry name" value="RBR FAMILY RING FINGER AND IBR DOMAIN-CONTAINING"/>
    <property type="match status" value="1"/>
</dbReference>
<dbReference type="EMBL" id="CAICTM010002332">
    <property type="protein sequence ID" value="CAB9528844.1"/>
    <property type="molecule type" value="Genomic_DNA"/>
</dbReference>
<name>A0A9N8EZZ0_9STRA</name>
<feature type="domain" description="RING-type" evidence="8">
    <location>
        <begin position="18"/>
        <end position="67"/>
    </location>
</feature>
<dbReference type="PROSITE" id="PS51873">
    <property type="entry name" value="TRIAD"/>
    <property type="match status" value="1"/>
</dbReference>
<keyword evidence="6" id="KW-0862">Zinc</keyword>
<evidence type="ECO:0000256" key="5">
    <source>
        <dbReference type="ARBA" id="ARBA00022786"/>
    </source>
</evidence>
<evidence type="ECO:0000256" key="7">
    <source>
        <dbReference type="PROSITE-ProRule" id="PRU00175"/>
    </source>
</evidence>
<accession>A0A9N8EZZ0</accession>
<evidence type="ECO:0000259" key="8">
    <source>
        <dbReference type="PROSITE" id="PS50089"/>
    </source>
</evidence>
<comment type="caution">
    <text evidence="10">The sequence shown here is derived from an EMBL/GenBank/DDBJ whole genome shotgun (WGS) entry which is preliminary data.</text>
</comment>
<dbReference type="InterPro" id="IPR013083">
    <property type="entry name" value="Znf_RING/FYVE/PHD"/>
</dbReference>
<dbReference type="OrthoDB" id="202881at2759"/>
<dbReference type="InterPro" id="IPR001841">
    <property type="entry name" value="Znf_RING"/>
</dbReference>
<evidence type="ECO:0000313" key="11">
    <source>
        <dbReference type="Proteomes" id="UP001153069"/>
    </source>
</evidence>
<evidence type="ECO:0000313" key="10">
    <source>
        <dbReference type="EMBL" id="CAB9528844.1"/>
    </source>
</evidence>
<proteinExistence type="predicted"/>
<protein>
    <recommendedName>
        <fullName evidence="12">RING-type domain-containing protein</fullName>
    </recommendedName>
</protein>
<gene>
    <name evidence="10" type="ORF">SEMRO_2334_G323780.1</name>
</gene>
<evidence type="ECO:0000256" key="3">
    <source>
        <dbReference type="ARBA" id="ARBA00022737"/>
    </source>
</evidence>
<sequence length="591" mass="67216">MPVVEPPEEARKIMTASCSLCCEDKPIVELFELSKCSHSSCLGCFQKWIEKVESTGQTTLPVCPFCRATLEDKEVVSILGRGFQPRTAIETNSMEAIDELTLQWLREQTKPCPRCGACIEKVEGGCDMMECLCGFRFCYGCGAPGAQCDCTPSNHFFWDNISDCRARTVAPLEAPADPETGRVDLRAHIHKRKAMEHADKWRRKRALERVSEQRARIAARNKKQRELMEIDEAVLSAKWLFHGNNLASRMLVQIMNKTCKRRERALQLFRIQSEQTEVGQDVLSAKWLFCSTEEARNRILNQVANADKIHQARLVTRKDYSKDVADDALFTTRWLASRGDGTKVLGELLARTAVQQSRRSEHLRQARESWHVDVSFLSARWLFCRREKTAMKVLEQQDAGRIKRRSRAHQRDRRQRELPGELVLAARWLFFPNAEKGARVLAARLSKEAIKVRSARRQWRQRSNFWCGGTENEIAKGEWLFSGVSRVGMLRNLADLFRHKMHKAGAPRVRLHQKSQASQIPLFAKSGTALTQEERVSIAKRKGLCVHCGIKTHKISVFKREGITNGLVYKGICITCNPPVAPPVPPTAIIT</sequence>
<organism evidence="10 11">
    <name type="scientific">Seminavis robusta</name>
    <dbReference type="NCBI Taxonomy" id="568900"/>
    <lineage>
        <taxon>Eukaryota</taxon>
        <taxon>Sar</taxon>
        <taxon>Stramenopiles</taxon>
        <taxon>Ochrophyta</taxon>
        <taxon>Bacillariophyta</taxon>
        <taxon>Bacillariophyceae</taxon>
        <taxon>Bacillariophycidae</taxon>
        <taxon>Naviculales</taxon>
        <taxon>Naviculaceae</taxon>
        <taxon>Seminavis</taxon>
    </lineage>
</organism>
<dbReference type="InterPro" id="IPR044066">
    <property type="entry name" value="TRIAD_supradom"/>
</dbReference>
<dbReference type="SUPFAM" id="SSF57850">
    <property type="entry name" value="RING/U-box"/>
    <property type="match status" value="2"/>
</dbReference>
<evidence type="ECO:0000256" key="4">
    <source>
        <dbReference type="ARBA" id="ARBA00022771"/>
    </source>
</evidence>
<reference evidence="10" key="1">
    <citation type="submission" date="2020-06" db="EMBL/GenBank/DDBJ databases">
        <authorList>
            <consortium name="Plant Systems Biology data submission"/>
        </authorList>
    </citation>
    <scope>NUCLEOTIDE SEQUENCE</scope>
    <source>
        <strain evidence="10">D6</strain>
    </source>
</reference>
<evidence type="ECO:0000259" key="9">
    <source>
        <dbReference type="PROSITE" id="PS51873"/>
    </source>
</evidence>
<dbReference type="Gene3D" id="3.30.40.10">
    <property type="entry name" value="Zinc/RING finger domain, C3HC4 (zinc finger)"/>
    <property type="match status" value="1"/>
</dbReference>
<evidence type="ECO:0000256" key="1">
    <source>
        <dbReference type="ARBA" id="ARBA00022679"/>
    </source>
</evidence>
<keyword evidence="4 7" id="KW-0863">Zinc-finger</keyword>
<keyword evidence="3" id="KW-0677">Repeat</keyword>
<keyword evidence="2" id="KW-0479">Metal-binding</keyword>
<dbReference type="AlphaFoldDB" id="A0A9N8EZZ0"/>
<dbReference type="GO" id="GO:0004842">
    <property type="term" value="F:ubiquitin-protein transferase activity"/>
    <property type="evidence" value="ECO:0007669"/>
    <property type="project" value="InterPro"/>
</dbReference>
<keyword evidence="1" id="KW-0808">Transferase</keyword>